<keyword evidence="2" id="KW-1185">Reference proteome</keyword>
<dbReference type="EMBL" id="JBBHJZ010000008">
    <property type="protein sequence ID" value="MEJ5979492.1"/>
    <property type="molecule type" value="Genomic_DNA"/>
</dbReference>
<evidence type="ECO:0000313" key="2">
    <source>
        <dbReference type="Proteomes" id="UP001361239"/>
    </source>
</evidence>
<organism evidence="1 2">
    <name type="scientific">Novosphingobium anseongense</name>
    <dbReference type="NCBI Taxonomy" id="3133436"/>
    <lineage>
        <taxon>Bacteria</taxon>
        <taxon>Pseudomonadati</taxon>
        <taxon>Pseudomonadota</taxon>
        <taxon>Alphaproteobacteria</taxon>
        <taxon>Sphingomonadales</taxon>
        <taxon>Sphingomonadaceae</taxon>
        <taxon>Novosphingobium</taxon>
    </lineage>
</organism>
<comment type="caution">
    <text evidence="1">The sequence shown here is derived from an EMBL/GenBank/DDBJ whole genome shotgun (WGS) entry which is preliminary data.</text>
</comment>
<dbReference type="Proteomes" id="UP001361239">
    <property type="component" value="Unassembled WGS sequence"/>
</dbReference>
<accession>A0ABU8S3F2</accession>
<dbReference type="RefSeq" id="WP_339589430.1">
    <property type="nucleotide sequence ID" value="NZ_JBBHJZ010000008.1"/>
</dbReference>
<name>A0ABU8S3F2_9SPHN</name>
<sequence length="63" mass="6977">MGGGFGFGISLASRRVYGWSSRHLFLAEYAQAARDEQVRATTGPLNKTAEPHEKVKYQNMMAS</sequence>
<reference evidence="1 2" key="1">
    <citation type="submission" date="2024-03" db="EMBL/GenBank/DDBJ databases">
        <authorList>
            <person name="Jo J.-H."/>
        </authorList>
    </citation>
    <scope>NUCLEOTIDE SEQUENCE [LARGE SCALE GENOMIC DNA]</scope>
    <source>
        <strain evidence="1 2">PS1R-30</strain>
    </source>
</reference>
<proteinExistence type="predicted"/>
<gene>
    <name evidence="1" type="ORF">WG901_22755</name>
</gene>
<protein>
    <submittedName>
        <fullName evidence="1">Uncharacterized protein</fullName>
    </submittedName>
</protein>
<evidence type="ECO:0000313" key="1">
    <source>
        <dbReference type="EMBL" id="MEJ5979492.1"/>
    </source>
</evidence>